<name>A0AAU9QWP9_9VIBR</name>
<dbReference type="Proteomes" id="UP001295462">
    <property type="component" value="Unassembled WGS sequence"/>
</dbReference>
<evidence type="ECO:0000313" key="2">
    <source>
        <dbReference type="Proteomes" id="UP001295462"/>
    </source>
</evidence>
<gene>
    <name evidence="1" type="ORF">THF1A12_670011</name>
</gene>
<dbReference type="RefSeq" id="WP_409590144.1">
    <property type="nucleotide sequence ID" value="NZ_CAKMTZ010000121.1"/>
</dbReference>
<reference evidence="1" key="1">
    <citation type="submission" date="2022-01" db="EMBL/GenBank/DDBJ databases">
        <authorList>
            <person name="Lagorce A."/>
        </authorList>
    </citation>
    <scope>NUCLEOTIDE SEQUENCE</scope>
    <source>
        <strain evidence="1">Th15_F1_A12</strain>
    </source>
</reference>
<sequence length="94" mass="10515">MNQFSITGYVVKSSLFKKNIQPVDNLSYSGCSFLVQTDNFLVSCCTLDKYISDAFDVLMNTRGKVKLDGFLFIDTYSENASLSVVTEMTTNLVE</sequence>
<comment type="caution">
    <text evidence="1">The sequence shown here is derived from an EMBL/GenBank/DDBJ whole genome shotgun (WGS) entry which is preliminary data.</text>
</comment>
<dbReference type="EMBL" id="CAKMUD010000124">
    <property type="protein sequence ID" value="CAH1603221.1"/>
    <property type="molecule type" value="Genomic_DNA"/>
</dbReference>
<evidence type="ECO:0000313" key="1">
    <source>
        <dbReference type="EMBL" id="CAH1603221.1"/>
    </source>
</evidence>
<protein>
    <recommendedName>
        <fullName evidence="3">Transcriptional regulator</fullName>
    </recommendedName>
</protein>
<proteinExistence type="predicted"/>
<dbReference type="AlphaFoldDB" id="A0AAU9QWP9"/>
<accession>A0AAU9QWP9</accession>
<evidence type="ECO:0008006" key="3">
    <source>
        <dbReference type="Google" id="ProtNLM"/>
    </source>
</evidence>
<organism evidence="1 2">
    <name type="scientific">Vibrio jasicida</name>
    <dbReference type="NCBI Taxonomy" id="766224"/>
    <lineage>
        <taxon>Bacteria</taxon>
        <taxon>Pseudomonadati</taxon>
        <taxon>Pseudomonadota</taxon>
        <taxon>Gammaproteobacteria</taxon>
        <taxon>Vibrionales</taxon>
        <taxon>Vibrionaceae</taxon>
        <taxon>Vibrio</taxon>
    </lineage>
</organism>